<protein>
    <submittedName>
        <fullName evidence="3">Gustatory receptor for sugar taste 43a-like</fullName>
    </submittedName>
</protein>
<dbReference type="KEGG" id="pbar:105434128"/>
<sequence>YRLIFINRQNNWNIIYYSLCLLTCLIGAEIWGYWRDLKDGWEHSTRLKSQNAIIVTTSDVVGVMSLTAASIIGSILCWKHVQTIIDKLIDCDEKLGIVSPKKIRRYTILLTLSSLFYSILISGLDIYTWNYEVKLNKKMNDKGPINYVPLYFMYIVIIMMEVQYAIATYNVSQRFYRLNKSLANILKSGKITDQFRKDLGLAGDFHNQGQFATYIRQNMESTRMFRKSKIIDSSVTNGIIPYYVSRNIFKFLIFFNFSTMFMKQ</sequence>
<feature type="non-terminal residue" evidence="3">
    <location>
        <position position="1"/>
    </location>
</feature>
<evidence type="ECO:0000256" key="1">
    <source>
        <dbReference type="SAM" id="Phobius"/>
    </source>
</evidence>
<gene>
    <name evidence="3" type="primary">LOC105434128</name>
</gene>
<dbReference type="AlphaFoldDB" id="A0A6I9WX25"/>
<keyword evidence="1" id="KW-0812">Transmembrane</keyword>
<feature type="transmembrane region" description="Helical" evidence="1">
    <location>
        <begin position="106"/>
        <end position="129"/>
    </location>
</feature>
<dbReference type="Proteomes" id="UP000504615">
    <property type="component" value="Unplaced"/>
</dbReference>
<feature type="transmembrane region" description="Helical" evidence="1">
    <location>
        <begin position="12"/>
        <end position="34"/>
    </location>
</feature>
<keyword evidence="2" id="KW-1185">Reference proteome</keyword>
<dbReference type="OrthoDB" id="6478931at2759"/>
<keyword evidence="1" id="KW-1133">Transmembrane helix</keyword>
<evidence type="ECO:0000313" key="2">
    <source>
        <dbReference type="Proteomes" id="UP000504615"/>
    </source>
</evidence>
<dbReference type="RefSeq" id="XP_011648052.2">
    <property type="nucleotide sequence ID" value="XM_011649750.2"/>
</dbReference>
<feature type="transmembrane region" description="Helical" evidence="1">
    <location>
        <begin position="149"/>
        <end position="171"/>
    </location>
</feature>
<organism evidence="2 3">
    <name type="scientific">Pogonomyrmex barbatus</name>
    <name type="common">red harvester ant</name>
    <dbReference type="NCBI Taxonomy" id="144034"/>
    <lineage>
        <taxon>Eukaryota</taxon>
        <taxon>Metazoa</taxon>
        <taxon>Ecdysozoa</taxon>
        <taxon>Arthropoda</taxon>
        <taxon>Hexapoda</taxon>
        <taxon>Insecta</taxon>
        <taxon>Pterygota</taxon>
        <taxon>Neoptera</taxon>
        <taxon>Endopterygota</taxon>
        <taxon>Hymenoptera</taxon>
        <taxon>Apocrita</taxon>
        <taxon>Aculeata</taxon>
        <taxon>Formicoidea</taxon>
        <taxon>Formicidae</taxon>
        <taxon>Myrmicinae</taxon>
        <taxon>Pogonomyrmex</taxon>
    </lineage>
</organism>
<name>A0A6I9WX25_9HYME</name>
<feature type="transmembrane region" description="Helical" evidence="1">
    <location>
        <begin position="54"/>
        <end position="78"/>
    </location>
</feature>
<keyword evidence="1" id="KW-0472">Membrane</keyword>
<proteinExistence type="predicted"/>
<accession>A0A6I9WX25</accession>
<evidence type="ECO:0000313" key="3">
    <source>
        <dbReference type="RefSeq" id="XP_011648052.2"/>
    </source>
</evidence>
<reference evidence="3" key="1">
    <citation type="submission" date="2025-08" db="UniProtKB">
        <authorList>
            <consortium name="RefSeq"/>
        </authorList>
    </citation>
    <scope>IDENTIFICATION</scope>
</reference>
<dbReference type="GeneID" id="105434128"/>